<evidence type="ECO:0000313" key="14">
    <source>
        <dbReference type="RefSeq" id="XP_005176521.1"/>
    </source>
</evidence>
<comment type="catalytic activity">
    <reaction evidence="7 8">
        <text>2 superoxide + 2 H(+) = H2O2 + O2</text>
        <dbReference type="Rhea" id="RHEA:20696"/>
        <dbReference type="ChEBI" id="CHEBI:15378"/>
        <dbReference type="ChEBI" id="CHEBI:15379"/>
        <dbReference type="ChEBI" id="CHEBI:16240"/>
        <dbReference type="ChEBI" id="CHEBI:18421"/>
        <dbReference type="EC" id="1.15.1.1"/>
    </reaction>
</comment>
<dbReference type="FunFam" id="2.60.40.200:FF:000001">
    <property type="entry name" value="Superoxide dismutase [Cu-Zn]"/>
    <property type="match status" value="1"/>
</dbReference>
<dbReference type="eggNOG" id="KOG0441">
    <property type="taxonomic scope" value="Eukaryota"/>
</dbReference>
<gene>
    <name evidence="12" type="primary">101900946</name>
    <name evidence="14" type="synonym">LOC101900946</name>
</gene>
<dbReference type="InterPro" id="IPR018152">
    <property type="entry name" value="SOD_Cu/Zn_BS"/>
</dbReference>
<keyword evidence="4" id="KW-0049">Antioxidant</keyword>
<dbReference type="PROSITE" id="PS00087">
    <property type="entry name" value="SOD_CU_ZN_1"/>
    <property type="match status" value="1"/>
</dbReference>
<dbReference type="STRING" id="7370.A0A1I8N4F8"/>
<evidence type="ECO:0000259" key="11">
    <source>
        <dbReference type="Pfam" id="PF00080"/>
    </source>
</evidence>
<dbReference type="OrthoDB" id="2015551at2759"/>
<dbReference type="AlphaFoldDB" id="A0A1I8N4F8"/>
<evidence type="ECO:0000313" key="12">
    <source>
        <dbReference type="EnsemblMetazoa" id="MDOA011454-PC"/>
    </source>
</evidence>
<feature type="region of interest" description="Disordered" evidence="9">
    <location>
        <begin position="181"/>
        <end position="212"/>
    </location>
</feature>
<evidence type="ECO:0000256" key="8">
    <source>
        <dbReference type="RuleBase" id="RU000393"/>
    </source>
</evidence>
<dbReference type="SUPFAM" id="SSF49329">
    <property type="entry name" value="Cu,Zn superoxide dismutase-like"/>
    <property type="match status" value="1"/>
</dbReference>
<evidence type="ECO:0000256" key="4">
    <source>
        <dbReference type="ARBA" id="ARBA00022862"/>
    </source>
</evidence>
<feature type="signal peptide" evidence="10">
    <location>
        <begin position="1"/>
        <end position="18"/>
    </location>
</feature>
<feature type="compositionally biased region" description="Polar residues" evidence="9">
    <location>
        <begin position="181"/>
        <end position="196"/>
    </location>
</feature>
<sequence>MNAWQLLITVMAVTAVSAKSAEKNTRMEAIAYVTGPSGAVGNVTFIQNACGENVHVRVYISGLTPGKHGFHVHEKGDLSNGCASLGGHFNPDKMDHGGPRDEVRHVGDLGNIEANANGVVDTTFTDHLISLTGPRTILGRGLVIHDNVDDLGKTTHPDSKKTGNAGGRAACGVIGVNPYHQQQPSASPCSTSQQQEQQHHRHPSFQPTFYVPHDRPRDSVVYPLLSSSYATYPHHVGYPYHYPQPYHYQPPYPYFY</sequence>
<dbReference type="VEuPathDB" id="VectorBase:MDOMA2_018141"/>
<dbReference type="Pfam" id="PF00080">
    <property type="entry name" value="Sod_Cu"/>
    <property type="match status" value="1"/>
</dbReference>
<accession>A0A1I8N4F8</accession>
<reference evidence="14" key="2">
    <citation type="submission" date="2025-04" db="UniProtKB">
        <authorList>
            <consortium name="RefSeq"/>
        </authorList>
    </citation>
    <scope>IDENTIFICATION</scope>
    <source>
        <strain evidence="14">Aabys</strain>
    </source>
</reference>
<keyword evidence="13" id="KW-1185">Reference proteome</keyword>
<protein>
    <recommendedName>
        <fullName evidence="8">Superoxide dismutase [Cu-Zn]</fullName>
        <ecNumber evidence="8">1.15.1.1</ecNumber>
    </recommendedName>
</protein>
<keyword evidence="6 8" id="KW-0186">Copper</keyword>
<dbReference type="InterPro" id="IPR024134">
    <property type="entry name" value="SOD_Cu/Zn_/chaperone"/>
</dbReference>
<dbReference type="RefSeq" id="XP_005176521.1">
    <property type="nucleotide sequence ID" value="XM_005176464.3"/>
</dbReference>
<keyword evidence="3 8" id="KW-0862">Zinc</keyword>
<dbReference type="PANTHER" id="PTHR10003">
    <property type="entry name" value="SUPEROXIDE DISMUTASE CU-ZN -RELATED"/>
    <property type="match status" value="1"/>
</dbReference>
<proteinExistence type="inferred from homology"/>
<evidence type="ECO:0000256" key="5">
    <source>
        <dbReference type="ARBA" id="ARBA00023002"/>
    </source>
</evidence>
<comment type="cofactor">
    <cofactor evidence="8">
        <name>Zn(2+)</name>
        <dbReference type="ChEBI" id="CHEBI:29105"/>
    </cofactor>
    <text evidence="8">Binds 1 zinc ion per subunit.</text>
</comment>
<keyword evidence="5 8" id="KW-0560">Oxidoreductase</keyword>
<comment type="function">
    <text evidence="8">Destroys radicals which are normally produced within the cells and which are toxic to biological systems.</text>
</comment>
<dbReference type="Proteomes" id="UP001652621">
    <property type="component" value="Unplaced"/>
</dbReference>
<comment type="cofactor">
    <cofactor evidence="8">
        <name>Cu cation</name>
        <dbReference type="ChEBI" id="CHEBI:23378"/>
    </cofactor>
    <text evidence="8">Binds 1 copper ion per subunit.</text>
</comment>
<reference evidence="12" key="1">
    <citation type="submission" date="2020-05" db="UniProtKB">
        <authorList>
            <consortium name="EnsemblMetazoa"/>
        </authorList>
    </citation>
    <scope>IDENTIFICATION</scope>
    <source>
        <strain evidence="12">Aabys</strain>
    </source>
</reference>
<dbReference type="CDD" id="cd00305">
    <property type="entry name" value="Cu-Zn_Superoxide_Dismutase"/>
    <property type="match status" value="1"/>
</dbReference>
<dbReference type="EnsemblMetazoa" id="MDOA011454-RC">
    <property type="protein sequence ID" value="MDOA011454-PC"/>
    <property type="gene ID" value="MDOA011454"/>
</dbReference>
<name>A0A1I8N4F8_MUSDO</name>
<comment type="similarity">
    <text evidence="1 8">Belongs to the Cu-Zn superoxide dismutase family.</text>
</comment>
<evidence type="ECO:0000256" key="7">
    <source>
        <dbReference type="ARBA" id="ARBA00049204"/>
    </source>
</evidence>
<evidence type="ECO:0000313" key="13">
    <source>
        <dbReference type="Proteomes" id="UP001652621"/>
    </source>
</evidence>
<feature type="chain" id="PRO_5044561246" description="Superoxide dismutase [Cu-Zn]" evidence="10">
    <location>
        <begin position="19"/>
        <end position="256"/>
    </location>
</feature>
<dbReference type="EC" id="1.15.1.1" evidence="8"/>
<feature type="domain" description="Superoxide dismutase copper/zinc binding" evidence="11">
    <location>
        <begin position="41"/>
        <end position="174"/>
    </location>
</feature>
<evidence type="ECO:0000256" key="3">
    <source>
        <dbReference type="ARBA" id="ARBA00022833"/>
    </source>
</evidence>
<dbReference type="Gene3D" id="2.60.40.200">
    <property type="entry name" value="Superoxide dismutase, copper/zinc binding domain"/>
    <property type="match status" value="1"/>
</dbReference>
<dbReference type="VEuPathDB" id="VectorBase:MDOA011454"/>
<evidence type="ECO:0000256" key="2">
    <source>
        <dbReference type="ARBA" id="ARBA00022723"/>
    </source>
</evidence>
<dbReference type="PRINTS" id="PR00068">
    <property type="entry name" value="CUZNDISMTASE"/>
</dbReference>
<keyword evidence="2 8" id="KW-0479">Metal-binding</keyword>
<evidence type="ECO:0000256" key="9">
    <source>
        <dbReference type="SAM" id="MobiDB-lite"/>
    </source>
</evidence>
<dbReference type="GO" id="GO:0004784">
    <property type="term" value="F:superoxide dismutase activity"/>
    <property type="evidence" value="ECO:0007669"/>
    <property type="project" value="UniProtKB-EC"/>
</dbReference>
<keyword evidence="10" id="KW-0732">Signal</keyword>
<dbReference type="PROSITE" id="PS00332">
    <property type="entry name" value="SOD_CU_ZN_2"/>
    <property type="match status" value="1"/>
</dbReference>
<organism evidence="12">
    <name type="scientific">Musca domestica</name>
    <name type="common">House fly</name>
    <dbReference type="NCBI Taxonomy" id="7370"/>
    <lineage>
        <taxon>Eukaryota</taxon>
        <taxon>Metazoa</taxon>
        <taxon>Ecdysozoa</taxon>
        <taxon>Arthropoda</taxon>
        <taxon>Hexapoda</taxon>
        <taxon>Insecta</taxon>
        <taxon>Pterygota</taxon>
        <taxon>Neoptera</taxon>
        <taxon>Endopterygota</taxon>
        <taxon>Diptera</taxon>
        <taxon>Brachycera</taxon>
        <taxon>Muscomorpha</taxon>
        <taxon>Muscoidea</taxon>
        <taxon>Muscidae</taxon>
        <taxon>Musca</taxon>
    </lineage>
</organism>
<evidence type="ECO:0000256" key="1">
    <source>
        <dbReference type="ARBA" id="ARBA00010457"/>
    </source>
</evidence>
<dbReference type="InterPro" id="IPR001424">
    <property type="entry name" value="SOD_Cu_Zn_dom"/>
</dbReference>
<evidence type="ECO:0000256" key="10">
    <source>
        <dbReference type="SAM" id="SignalP"/>
    </source>
</evidence>
<dbReference type="KEGG" id="mde:101900946"/>
<dbReference type="GO" id="GO:0005507">
    <property type="term" value="F:copper ion binding"/>
    <property type="evidence" value="ECO:0007669"/>
    <property type="project" value="InterPro"/>
</dbReference>
<dbReference type="InterPro" id="IPR036423">
    <property type="entry name" value="SOD-like_Cu/Zn_dom_sf"/>
</dbReference>
<evidence type="ECO:0000256" key="6">
    <source>
        <dbReference type="ARBA" id="ARBA00023008"/>
    </source>
</evidence>